<proteinExistence type="predicted"/>
<sequence>MPAEGAVPGAVADSERKVANRPVAHTHGVVHGLAPVEFEQLELECFMCAQAHKARLSIRDQAVYKVLGANTPREDNAETHGERVRHLCEPLKAVGHGSLLAERGRRHRSRWAPPLYVGRSGHLTLHFTVAAAALHPANSGA</sequence>
<dbReference type="AlphaFoldDB" id="A0A918YTH4"/>
<comment type="caution">
    <text evidence="1">The sequence shown here is derived from an EMBL/GenBank/DDBJ whole genome shotgun (WGS) entry which is preliminary data.</text>
</comment>
<protein>
    <submittedName>
        <fullName evidence="1">Uncharacterized protein</fullName>
    </submittedName>
</protein>
<gene>
    <name evidence="1" type="ORF">GCM10010339_92760</name>
</gene>
<name>A0A918YTH4_9ACTN</name>
<reference evidence="1" key="1">
    <citation type="journal article" date="2014" name="Int. J. Syst. Evol. Microbiol.">
        <title>Complete genome sequence of Corynebacterium casei LMG S-19264T (=DSM 44701T), isolated from a smear-ripened cheese.</title>
        <authorList>
            <consortium name="US DOE Joint Genome Institute (JGI-PGF)"/>
            <person name="Walter F."/>
            <person name="Albersmeier A."/>
            <person name="Kalinowski J."/>
            <person name="Ruckert C."/>
        </authorList>
    </citation>
    <scope>NUCLEOTIDE SEQUENCE</scope>
    <source>
        <strain evidence="1">JCM 4714</strain>
    </source>
</reference>
<dbReference type="EMBL" id="BMVG01000074">
    <property type="protein sequence ID" value="GHE16068.1"/>
    <property type="molecule type" value="Genomic_DNA"/>
</dbReference>
<evidence type="ECO:0000313" key="2">
    <source>
        <dbReference type="Proteomes" id="UP000655443"/>
    </source>
</evidence>
<reference evidence="1" key="2">
    <citation type="submission" date="2020-09" db="EMBL/GenBank/DDBJ databases">
        <authorList>
            <person name="Sun Q."/>
            <person name="Ohkuma M."/>
        </authorList>
    </citation>
    <scope>NUCLEOTIDE SEQUENCE</scope>
    <source>
        <strain evidence="1">JCM 4714</strain>
    </source>
</reference>
<accession>A0A918YTH4</accession>
<dbReference type="Proteomes" id="UP000655443">
    <property type="component" value="Unassembled WGS sequence"/>
</dbReference>
<evidence type="ECO:0000313" key="1">
    <source>
        <dbReference type="EMBL" id="GHE16068.1"/>
    </source>
</evidence>
<keyword evidence="2" id="KW-1185">Reference proteome</keyword>
<organism evidence="1 2">
    <name type="scientific">Streptomyces alanosinicus</name>
    <dbReference type="NCBI Taxonomy" id="68171"/>
    <lineage>
        <taxon>Bacteria</taxon>
        <taxon>Bacillati</taxon>
        <taxon>Actinomycetota</taxon>
        <taxon>Actinomycetes</taxon>
        <taxon>Kitasatosporales</taxon>
        <taxon>Streptomycetaceae</taxon>
        <taxon>Streptomyces</taxon>
    </lineage>
</organism>